<reference evidence="2 3" key="1">
    <citation type="submission" date="2016-05" db="EMBL/GenBank/DDBJ databases">
        <title>Microbial solvent formation.</title>
        <authorList>
            <person name="Poehlein A."/>
            <person name="Montoya Solano J.D."/>
            <person name="Flitsch S."/>
            <person name="Krabben P."/>
            <person name="Duerre P."/>
            <person name="Daniel R."/>
        </authorList>
    </citation>
    <scope>NUCLEOTIDE SEQUENCE [LARGE SCALE GENOMIC DNA]</scope>
    <source>
        <strain evidence="2 3">DSM 2619</strain>
    </source>
</reference>
<accession>A0A1S8T763</accession>
<evidence type="ECO:0000259" key="1">
    <source>
        <dbReference type="Pfam" id="PF13349"/>
    </source>
</evidence>
<dbReference type="AlphaFoldDB" id="A0A1S8T763"/>
<dbReference type="PROSITE" id="PS51257">
    <property type="entry name" value="PROKAR_LIPOPROTEIN"/>
    <property type="match status" value="1"/>
</dbReference>
<evidence type="ECO:0000313" key="3">
    <source>
        <dbReference type="Proteomes" id="UP000190890"/>
    </source>
</evidence>
<feature type="domain" description="DUF4097" evidence="1">
    <location>
        <begin position="37"/>
        <end position="265"/>
    </location>
</feature>
<keyword evidence="3" id="KW-1185">Reference proteome</keyword>
<dbReference type="OrthoDB" id="2654876at2"/>
<dbReference type="Proteomes" id="UP000190890">
    <property type="component" value="Unassembled WGS sequence"/>
</dbReference>
<dbReference type="Pfam" id="PF13349">
    <property type="entry name" value="DUF4097"/>
    <property type="match status" value="1"/>
</dbReference>
<protein>
    <recommendedName>
        <fullName evidence="1">DUF4097 domain-containing protein</fullName>
    </recommendedName>
</protein>
<evidence type="ECO:0000313" key="2">
    <source>
        <dbReference type="EMBL" id="OOM73627.1"/>
    </source>
</evidence>
<sequence length="266" mass="29294">MKKFIFFIFVISIALFGLTSCSKQEKNLTHDFSLEKVKKININNNSWDLLFKSSQDDEIHVETSSKDDKSENPIDIDLESGVLNITQNDDSSSFEDGFTFGSRNKVIVYLPKDLSSPVNVENKNGDIMIENVSISDLKLTNSSDDITIKDSSIKKLQAESKSGGLYFTNVLDNEIYVSTGSGDIVFKDFTERQTSDIKTGSGDISVSYKIKPTSLKLGVTSNSKDISVRLDDLKLEVDTKGKKEGTIGVGNNSLKANSDTGTISIR</sequence>
<dbReference type="EMBL" id="LZZM01000212">
    <property type="protein sequence ID" value="OOM73627.1"/>
    <property type="molecule type" value="Genomic_DNA"/>
</dbReference>
<name>A0A1S8T763_9CLOT</name>
<dbReference type="InterPro" id="IPR025164">
    <property type="entry name" value="Toastrack_DUF4097"/>
</dbReference>
<gene>
    <name evidence="2" type="ORF">CLPUN_43810</name>
</gene>
<comment type="caution">
    <text evidence="2">The sequence shown here is derived from an EMBL/GenBank/DDBJ whole genome shotgun (WGS) entry which is preliminary data.</text>
</comment>
<dbReference type="STRING" id="29367.CLPUN_43810"/>
<dbReference type="RefSeq" id="WP_077849326.1">
    <property type="nucleotide sequence ID" value="NZ_LZZM01000212.1"/>
</dbReference>
<organism evidence="2 3">
    <name type="scientific">Clostridium puniceum</name>
    <dbReference type="NCBI Taxonomy" id="29367"/>
    <lineage>
        <taxon>Bacteria</taxon>
        <taxon>Bacillati</taxon>
        <taxon>Bacillota</taxon>
        <taxon>Clostridia</taxon>
        <taxon>Eubacteriales</taxon>
        <taxon>Clostridiaceae</taxon>
        <taxon>Clostridium</taxon>
    </lineage>
</organism>
<proteinExistence type="predicted"/>